<gene>
    <name evidence="1" type="ORF">AAF712_007721</name>
</gene>
<proteinExistence type="predicted"/>
<organism evidence="1 2">
    <name type="scientific">Marasmius tenuissimus</name>
    <dbReference type="NCBI Taxonomy" id="585030"/>
    <lineage>
        <taxon>Eukaryota</taxon>
        <taxon>Fungi</taxon>
        <taxon>Dikarya</taxon>
        <taxon>Basidiomycota</taxon>
        <taxon>Agaricomycotina</taxon>
        <taxon>Agaricomycetes</taxon>
        <taxon>Agaricomycetidae</taxon>
        <taxon>Agaricales</taxon>
        <taxon>Marasmiineae</taxon>
        <taxon>Marasmiaceae</taxon>
        <taxon>Marasmius</taxon>
    </lineage>
</organism>
<reference evidence="1 2" key="1">
    <citation type="submission" date="2024-05" db="EMBL/GenBank/DDBJ databases">
        <title>A draft genome resource for the thread blight pathogen Marasmius tenuissimus strain MS-2.</title>
        <authorList>
            <person name="Yulfo-Soto G.E."/>
            <person name="Baruah I.K."/>
            <person name="Amoako-Attah I."/>
            <person name="Bukari Y."/>
            <person name="Meinhardt L.W."/>
            <person name="Bailey B.A."/>
            <person name="Cohen S.P."/>
        </authorList>
    </citation>
    <scope>NUCLEOTIDE SEQUENCE [LARGE SCALE GENOMIC DNA]</scope>
    <source>
        <strain evidence="1 2">MS-2</strain>
    </source>
</reference>
<keyword evidence="2" id="KW-1185">Reference proteome</keyword>
<evidence type="ECO:0000313" key="2">
    <source>
        <dbReference type="Proteomes" id="UP001437256"/>
    </source>
</evidence>
<dbReference type="EMBL" id="JBBXMP010000049">
    <property type="protein sequence ID" value="KAL0065367.1"/>
    <property type="molecule type" value="Genomic_DNA"/>
</dbReference>
<comment type="caution">
    <text evidence="1">The sequence shown here is derived from an EMBL/GenBank/DDBJ whole genome shotgun (WGS) entry which is preliminary data.</text>
</comment>
<accession>A0ABR2ZYI7</accession>
<evidence type="ECO:0000313" key="1">
    <source>
        <dbReference type="EMBL" id="KAL0065367.1"/>
    </source>
</evidence>
<sequence>MARIESLPVELLLMVVAEAKNNNSLKPLRLVNRLFCSLIGPLLFETIIFDSSLSTSYDLLKTLGTRNGPHRISTYVRTLVIRCFDRHFSPARYYVTVSGACQAHECQRLFDSRVERAVRALRDLKGIKVLAGCDSISPNSVWSALKKHADKISLKHITVSAKLDRTFLDYLSSSGIGLEDLAIHRAWSSPDERADRELADLFFHGVLPRHRDTLKTLVVTAAEEGPWCVRRGNIDEVAACRNLREIGVSVNSEDLGASDPEGGDVLTSTLDMAHRLPFLTNVSFSPADSKRWGGSSSWGVLAEQHGPRTVSMMVKRVMGLDLSQHPSSSPSIEIDGQVYLKPTGGERYLPSLSLDEARSRRGEKHRW</sequence>
<dbReference type="Proteomes" id="UP001437256">
    <property type="component" value="Unassembled WGS sequence"/>
</dbReference>
<name>A0ABR2ZYI7_9AGAR</name>
<protein>
    <recommendedName>
        <fullName evidence="3">F-box domain-containing protein</fullName>
    </recommendedName>
</protein>
<evidence type="ECO:0008006" key="3">
    <source>
        <dbReference type="Google" id="ProtNLM"/>
    </source>
</evidence>